<feature type="transmembrane region" description="Helical" evidence="2">
    <location>
        <begin position="504"/>
        <end position="524"/>
    </location>
</feature>
<accession>Q8ENH2</accession>
<dbReference type="HOGENOM" id="CLU_021893_0_0_9"/>
<keyword evidence="2" id="KW-0812">Transmembrane</keyword>
<keyword evidence="2" id="KW-0472">Membrane</keyword>
<dbReference type="KEGG" id="oih:OB2511"/>
<evidence type="ECO:0000256" key="2">
    <source>
        <dbReference type="SAM" id="Phobius"/>
    </source>
</evidence>
<keyword evidence="3" id="KW-0732">Signal</keyword>
<dbReference type="PhylomeDB" id="Q8ENH2"/>
<dbReference type="Pfam" id="PF08757">
    <property type="entry name" value="CotH"/>
    <property type="match status" value="1"/>
</dbReference>
<keyword evidence="5" id="KW-1185">Reference proteome</keyword>
<reference evidence="4 5" key="2">
    <citation type="journal article" date="2002" name="Nucleic Acids Res.">
        <title>Genome sequence of Oceanobacillus iheyensis isolated from the Iheya Ridge and its unexpected adaptive capabilities to extreme environments.</title>
        <authorList>
            <person name="Takami H."/>
            <person name="Takaki Y."/>
            <person name="Uchiyama I."/>
        </authorList>
    </citation>
    <scope>NUCLEOTIDE SEQUENCE [LARGE SCALE GENOMIC DNA]</scope>
    <source>
        <strain evidence="5">DSM 14371 / CIP 107618 / JCM 11309 / KCTC 3954 / HTE831</strain>
    </source>
</reference>
<dbReference type="STRING" id="221109.gene:10734763"/>
<dbReference type="AlphaFoldDB" id="Q8ENH2"/>
<feature type="signal peptide" evidence="3">
    <location>
        <begin position="1"/>
        <end position="31"/>
    </location>
</feature>
<evidence type="ECO:0000313" key="5">
    <source>
        <dbReference type="Proteomes" id="UP000000822"/>
    </source>
</evidence>
<proteinExistence type="predicted"/>
<dbReference type="PANTHER" id="PTHR40050">
    <property type="entry name" value="INNER SPORE COAT PROTEIN H"/>
    <property type="match status" value="1"/>
</dbReference>
<dbReference type="InterPro" id="IPR014867">
    <property type="entry name" value="Spore_coat_CotH_CotH2/3/7"/>
</dbReference>
<dbReference type="Proteomes" id="UP000000822">
    <property type="component" value="Chromosome"/>
</dbReference>
<name>Q8ENH2_OCEIH</name>
<protein>
    <submittedName>
        <fullName evidence="4">Hypothetical conserved protein</fullName>
    </submittedName>
</protein>
<dbReference type="eggNOG" id="COG5337">
    <property type="taxonomic scope" value="Bacteria"/>
</dbReference>
<keyword evidence="1" id="KW-0175">Coiled coil</keyword>
<evidence type="ECO:0000256" key="3">
    <source>
        <dbReference type="SAM" id="SignalP"/>
    </source>
</evidence>
<feature type="chain" id="PRO_5004308326" evidence="3">
    <location>
        <begin position="32"/>
        <end position="529"/>
    </location>
</feature>
<feature type="coiled-coil region" evidence="1">
    <location>
        <begin position="337"/>
        <end position="364"/>
    </location>
</feature>
<dbReference type="EMBL" id="BA000028">
    <property type="protein sequence ID" value="BAC14467.1"/>
    <property type="molecule type" value="Genomic_DNA"/>
</dbReference>
<evidence type="ECO:0000256" key="1">
    <source>
        <dbReference type="SAM" id="Coils"/>
    </source>
</evidence>
<sequence length="529" mass="60036">MRVTNRRKKMFILLTITLMTMFSYRINPASAADQNTDKIFQQDEISEVNIELDEQDFQSMLDNPMEEEYQVASVTYNGQTIENTGVRVKGNSSLRSVASSESDRYSFKLKFDEYIDQDLEGYTKINLNNNFADPSYMREYLTYELMEKMGLPTPNYSYVNVYVNGEHYGFYLAVENIEENYLDRNFNDTSGNLYKADSGASLIWEEGMEVEDTSLNLKIGLEGNTSLLSFIEGLNTGEKVEDYFDVDTYLRYLAVSTVVANMDSYQGMMSHNYYLYEQDGKFTFLPWDHNMSFAGMMGSDPSELLIDEPTAGAVENFPLVDYVLSNDDYKQIYHQYVQETVDLLDNFEERVNSLENLIGTAVENDPTAFYSYEEFTANIGDQEVDGYPGLVGFITNRLEHVQQQLDGEIASYNNGEGLQSNMPAGGMPDDAAGAMPQMNGDLEDGVGGMQRNGEQMQEGGMPEVNGEEMPDMQEGGMPGMRQEGMPGRMQGTNQDATENQKFEFWVVVISVIVLICSILFVNLFKRYHR</sequence>
<evidence type="ECO:0000313" key="4">
    <source>
        <dbReference type="EMBL" id="BAC14467.1"/>
    </source>
</evidence>
<keyword evidence="2" id="KW-1133">Transmembrane helix</keyword>
<dbReference type="PANTHER" id="PTHR40050:SF1">
    <property type="entry name" value="INNER SPORE COAT PROTEIN H"/>
    <property type="match status" value="1"/>
</dbReference>
<gene>
    <name evidence="4" type="ordered locus">OB2511</name>
</gene>
<reference evidence="4 5" key="1">
    <citation type="journal article" date="2001" name="FEMS Microbiol. Lett.">
        <title>Oceanobacillus iheyensis gen. nov., sp. nov., a deep-sea extremely halotolerant and alkaliphilic species isolated from a depth of 1050 m on the Iheya Ridge.</title>
        <authorList>
            <person name="Lu J."/>
            <person name="Nogi Y."/>
            <person name="Takami H."/>
        </authorList>
    </citation>
    <scope>NUCLEOTIDE SEQUENCE [LARGE SCALE GENOMIC DNA]</scope>
    <source>
        <strain evidence="5">DSM 14371 / CIP 107618 / JCM 11309 / KCTC 3954 / HTE831</strain>
    </source>
</reference>
<organism evidence="4 5">
    <name type="scientific">Oceanobacillus iheyensis (strain DSM 14371 / CIP 107618 / JCM 11309 / KCTC 3954 / HTE831)</name>
    <dbReference type="NCBI Taxonomy" id="221109"/>
    <lineage>
        <taxon>Bacteria</taxon>
        <taxon>Bacillati</taxon>
        <taxon>Bacillota</taxon>
        <taxon>Bacilli</taxon>
        <taxon>Bacillales</taxon>
        <taxon>Bacillaceae</taxon>
        <taxon>Oceanobacillus</taxon>
    </lineage>
</organism>